<feature type="region of interest" description="Disordered" evidence="3">
    <location>
        <begin position="55"/>
        <end position="97"/>
    </location>
</feature>
<dbReference type="STRING" id="47428.A0A284QRX2"/>
<dbReference type="InterPro" id="IPR010998">
    <property type="entry name" value="Integrase_recombinase_N"/>
</dbReference>
<evidence type="ECO:0000313" key="4">
    <source>
        <dbReference type="EMBL" id="SJK99228.1"/>
    </source>
</evidence>
<feature type="region of interest" description="Disordered" evidence="3">
    <location>
        <begin position="404"/>
        <end position="437"/>
    </location>
</feature>
<protein>
    <recommendedName>
        <fullName evidence="6">Reverse transcriptase domain-containing protein</fullName>
    </recommendedName>
</protein>
<evidence type="ECO:0000313" key="5">
    <source>
        <dbReference type="Proteomes" id="UP000219338"/>
    </source>
</evidence>
<dbReference type="InterPro" id="IPR011010">
    <property type="entry name" value="DNA_brk_join_enz"/>
</dbReference>
<dbReference type="GO" id="GO:0015074">
    <property type="term" value="P:DNA integration"/>
    <property type="evidence" value="ECO:0007669"/>
    <property type="project" value="InterPro"/>
</dbReference>
<dbReference type="GO" id="GO:0006310">
    <property type="term" value="P:DNA recombination"/>
    <property type="evidence" value="ECO:0007669"/>
    <property type="project" value="UniProtKB-KW"/>
</dbReference>
<reference evidence="5" key="1">
    <citation type="journal article" date="2017" name="Nat. Ecol. Evol.">
        <title>Genome expansion and lineage-specific genetic innovations in the forest pathogenic fungi Armillaria.</title>
        <authorList>
            <person name="Sipos G."/>
            <person name="Prasanna A.N."/>
            <person name="Walter M.C."/>
            <person name="O'Connor E."/>
            <person name="Balint B."/>
            <person name="Krizsan K."/>
            <person name="Kiss B."/>
            <person name="Hess J."/>
            <person name="Varga T."/>
            <person name="Slot J."/>
            <person name="Riley R."/>
            <person name="Boka B."/>
            <person name="Rigling D."/>
            <person name="Barry K."/>
            <person name="Lee J."/>
            <person name="Mihaltcheva S."/>
            <person name="LaButti K."/>
            <person name="Lipzen A."/>
            <person name="Waldron R."/>
            <person name="Moloney N.M."/>
            <person name="Sperisen C."/>
            <person name="Kredics L."/>
            <person name="Vagvoelgyi C."/>
            <person name="Patrignani A."/>
            <person name="Fitzpatrick D."/>
            <person name="Nagy I."/>
            <person name="Doyle S."/>
            <person name="Anderson J.B."/>
            <person name="Grigoriev I.V."/>
            <person name="Gueldener U."/>
            <person name="Muensterkoetter M."/>
            <person name="Nagy L.G."/>
        </authorList>
    </citation>
    <scope>NUCLEOTIDE SEQUENCE [LARGE SCALE GENOMIC DNA]</scope>
    <source>
        <strain evidence="5">C18/9</strain>
    </source>
</reference>
<sequence length="1385" mass="155843">MSIPPPGFVAGPPLAPTIPLNQRKDKTHGDDKNKARLATWSLSCKRAMNTLVKADNKDRLNKHAEPGRSAASSLASLLTTEGSQHTPIPPTSPKNSSTTFLQALAKITPKSKELFSGFLGLKNKRPRDAVDDSLEDVTEKRKKIFNCSEEVEHQPGSSFQFEGYHAELYHLADAKQYIPLHLFTLANIAIIHREGDTLPMKKIQDRGHGKVMVLDVSNARFGKETDLTELQWRDASPRYVDFLSSLRTSPDGVCDAAWEKCWEDHFFFFHNLVDFSLIYEAALATDIKLHIDYRNSDRGFKLSQQYYTSELSQTKEHIRDERDRKHEGEYTRYWKDHVILSEERRWDLFARRHDLPYLQANLLHLFSSPGTEVASLPKQAIKARRYAFLGTSRQTKVLVAPTASPLSTSAPSACPTTTTHSLGIAQPSPSPPLPLPDQSSIQERVITPYSPDTFDFYLKKHNISHLHSDLVQKLRNGFPMGDFPPLQRTVIFLNRTSSPEHKAFIDDYLQEEADVGRMSGPLSCSEVEAILGPFQCSPLSVNVQEQGPGEEPKLCVVRNLSKGTKDILSTNDYIDTKNFPTRFGSATQVADIISHAPPGTQAMTLDIAKFHQTCPILPAHKQYFMVQGSMGFFIDHCCPFGCTSSEGNTGSIVNAAMDIWEKEKVAPAVKWVDDLNIFRFPSAGNEPLGFTYPYNMASAKKLIKPLSIPWHKTKWSDFAPIFVYIGIQWDIENKHASLPEHKRLKFLHHVHQFIDLYSNHPALLAPTLSLQGSLVHISFVYPLGSSHLPSIFSFASSFNENRYSRRYPTSPMIQDLKWWETTLSEPGLFCSLQPKGPQLDWDISIDASTDWGIGVVVNSKWDAWSLRPGWKSEGRNIGWLEALAIKFLVYILEANDLRDVTIPAHSDNQGVIGTFEKGRSRSISINLSIQCSAVILTTRGISLSLSYIESAKNLADPISCGDLGPPEMRLRTYFQLPDELTPFICHNQNTIHSGTIPPRLPSGQIKLRKPRKGCEIDYNEYHPFVPAEDRLFCWTSPHSVSFDQKLYKEVPHDAAVILSLIHTTHEVSTLQNYGASLLRFHQFADKRNIPESECLPAPYLLLAAFVADTSVSKMPGKTISTWMSGLRAWHEINSTEWSGGDEFVVHIKTAAAKRGACPSHPKHHPVTLKHLFALREGLQTSNSFDVAVWAVALCTFWGCCHLGELTIPSHNAFDEHLHVTKSALISFRRHFGGAESAQFHIPWAKMEWQEVEALCAHLKANMDVPANALFFTFKTSDSSWAPMTKDWFLKQCCDIWEPLNLDFIHGHSFQPGGATELLLAGVPPETVAKQGHWKSLVFLIYWHKLEDLIPAMITKSYDPTHIAELKNSFEQFHIRHHLPSAISIE</sequence>
<dbReference type="Gene3D" id="1.10.150.130">
    <property type="match status" value="1"/>
</dbReference>
<dbReference type="SUPFAM" id="SSF56349">
    <property type="entry name" value="DNA breaking-rejoining enzymes"/>
    <property type="match status" value="1"/>
</dbReference>
<dbReference type="OrthoDB" id="2506773at2759"/>
<dbReference type="PANTHER" id="PTHR33050">
    <property type="entry name" value="REVERSE TRANSCRIPTASE DOMAIN-CONTAINING PROTEIN"/>
    <property type="match status" value="1"/>
</dbReference>
<feature type="compositionally biased region" description="Low complexity" evidence="3">
    <location>
        <begin position="69"/>
        <end position="78"/>
    </location>
</feature>
<evidence type="ECO:0008006" key="6">
    <source>
        <dbReference type="Google" id="ProtNLM"/>
    </source>
</evidence>
<organism evidence="4 5">
    <name type="scientific">Armillaria ostoyae</name>
    <name type="common">Armillaria root rot fungus</name>
    <dbReference type="NCBI Taxonomy" id="47428"/>
    <lineage>
        <taxon>Eukaryota</taxon>
        <taxon>Fungi</taxon>
        <taxon>Dikarya</taxon>
        <taxon>Basidiomycota</taxon>
        <taxon>Agaricomycotina</taxon>
        <taxon>Agaricomycetes</taxon>
        <taxon>Agaricomycetidae</taxon>
        <taxon>Agaricales</taxon>
        <taxon>Marasmiineae</taxon>
        <taxon>Physalacriaceae</taxon>
        <taxon>Armillaria</taxon>
    </lineage>
</organism>
<evidence type="ECO:0000256" key="1">
    <source>
        <dbReference type="ARBA" id="ARBA00023125"/>
    </source>
</evidence>
<gene>
    <name evidence="4" type="ORF">ARMOST_02519</name>
</gene>
<evidence type="ECO:0000256" key="3">
    <source>
        <dbReference type="SAM" id="MobiDB-lite"/>
    </source>
</evidence>
<feature type="compositionally biased region" description="Low complexity" evidence="3">
    <location>
        <begin position="404"/>
        <end position="419"/>
    </location>
</feature>
<dbReference type="InterPro" id="IPR052055">
    <property type="entry name" value="Hepadnavirus_pol/RT"/>
</dbReference>
<evidence type="ECO:0000256" key="2">
    <source>
        <dbReference type="ARBA" id="ARBA00023172"/>
    </source>
</evidence>
<dbReference type="OMA" id="WHEINST"/>
<dbReference type="EMBL" id="FUEG01000002">
    <property type="protein sequence ID" value="SJK99228.1"/>
    <property type="molecule type" value="Genomic_DNA"/>
</dbReference>
<name>A0A284QRX2_ARMOS</name>
<dbReference type="PANTHER" id="PTHR33050:SF7">
    <property type="entry name" value="RIBONUCLEASE H"/>
    <property type="match status" value="1"/>
</dbReference>
<accession>A0A284QRX2</accession>
<feature type="compositionally biased region" description="Basic and acidic residues" evidence="3">
    <location>
        <begin position="22"/>
        <end position="32"/>
    </location>
</feature>
<dbReference type="InterPro" id="IPR013762">
    <property type="entry name" value="Integrase-like_cat_sf"/>
</dbReference>
<feature type="compositionally biased region" description="Basic and acidic residues" evidence="3">
    <location>
        <begin position="55"/>
        <end position="66"/>
    </location>
</feature>
<feature type="region of interest" description="Disordered" evidence="3">
    <location>
        <begin position="1"/>
        <end position="32"/>
    </location>
</feature>
<dbReference type="Gene3D" id="1.10.443.10">
    <property type="entry name" value="Intergrase catalytic core"/>
    <property type="match status" value="1"/>
</dbReference>
<dbReference type="Proteomes" id="UP000219338">
    <property type="component" value="Unassembled WGS sequence"/>
</dbReference>
<keyword evidence="5" id="KW-1185">Reference proteome</keyword>
<keyword evidence="1" id="KW-0238">DNA-binding</keyword>
<proteinExistence type="predicted"/>
<keyword evidence="2" id="KW-0233">DNA recombination</keyword>
<dbReference type="GO" id="GO:0003677">
    <property type="term" value="F:DNA binding"/>
    <property type="evidence" value="ECO:0007669"/>
    <property type="project" value="UniProtKB-KW"/>
</dbReference>